<dbReference type="RefSeq" id="WP_162849555.1">
    <property type="nucleotide sequence ID" value="NZ_JAUFPJ010000009.1"/>
</dbReference>
<dbReference type="Pfam" id="PF00486">
    <property type="entry name" value="Trans_reg_C"/>
    <property type="match status" value="1"/>
</dbReference>
<gene>
    <name evidence="4" type="ORF">DFR39_10876</name>
</gene>
<comment type="caution">
    <text evidence="4">The sequence shown here is derived from an EMBL/GenBank/DDBJ whole genome shotgun (WGS) entry which is preliminary data.</text>
</comment>
<dbReference type="InterPro" id="IPR011990">
    <property type="entry name" value="TPR-like_helical_dom_sf"/>
</dbReference>
<evidence type="ECO:0000313" key="5">
    <source>
        <dbReference type="Proteomes" id="UP000295357"/>
    </source>
</evidence>
<dbReference type="Gene3D" id="1.25.40.10">
    <property type="entry name" value="Tetratricopeptide repeat domain"/>
    <property type="match status" value="2"/>
</dbReference>
<feature type="DNA-binding region" description="OmpR/PhoB-type" evidence="2">
    <location>
        <begin position="1"/>
        <end position="90"/>
    </location>
</feature>
<proteinExistence type="predicted"/>
<dbReference type="GO" id="GO:0003677">
    <property type="term" value="F:DNA binding"/>
    <property type="evidence" value="ECO:0007669"/>
    <property type="project" value="UniProtKB-UniRule"/>
</dbReference>
<evidence type="ECO:0000259" key="3">
    <source>
        <dbReference type="PROSITE" id="PS51755"/>
    </source>
</evidence>
<name>A0A4R6MWL5_9BURK</name>
<dbReference type="InterPro" id="IPR016032">
    <property type="entry name" value="Sig_transdc_resp-reg_C-effctor"/>
</dbReference>
<dbReference type="GO" id="GO:0006355">
    <property type="term" value="P:regulation of DNA-templated transcription"/>
    <property type="evidence" value="ECO:0007669"/>
    <property type="project" value="InterPro"/>
</dbReference>
<dbReference type="EMBL" id="SNXE01000008">
    <property type="protein sequence ID" value="TDP06608.1"/>
    <property type="molecule type" value="Genomic_DNA"/>
</dbReference>
<dbReference type="InterPro" id="IPR036388">
    <property type="entry name" value="WH-like_DNA-bd_sf"/>
</dbReference>
<dbReference type="InterPro" id="IPR001867">
    <property type="entry name" value="OmpR/PhoB-type_DNA-bd"/>
</dbReference>
<accession>A0A4R6MWL5</accession>
<dbReference type="SMART" id="SM00862">
    <property type="entry name" value="Trans_reg_C"/>
    <property type="match status" value="1"/>
</dbReference>
<dbReference type="GO" id="GO:0000160">
    <property type="term" value="P:phosphorelay signal transduction system"/>
    <property type="evidence" value="ECO:0007669"/>
    <property type="project" value="InterPro"/>
</dbReference>
<dbReference type="AlphaFoldDB" id="A0A4R6MWL5"/>
<dbReference type="SUPFAM" id="SSF46894">
    <property type="entry name" value="C-terminal effector domain of the bipartite response regulators"/>
    <property type="match status" value="1"/>
</dbReference>
<dbReference type="SUPFAM" id="SSF48452">
    <property type="entry name" value="TPR-like"/>
    <property type="match status" value="2"/>
</dbReference>
<dbReference type="Gene3D" id="1.10.10.10">
    <property type="entry name" value="Winged helix-like DNA-binding domain superfamily/Winged helix DNA-binding domain"/>
    <property type="match status" value="1"/>
</dbReference>
<keyword evidence="5" id="KW-1185">Reference proteome</keyword>
<protein>
    <submittedName>
        <fullName evidence="4">Transcriptional regulator</fullName>
    </submittedName>
</protein>
<reference evidence="4 5" key="1">
    <citation type="submission" date="2019-03" db="EMBL/GenBank/DDBJ databases">
        <title>Genomic Encyclopedia of Type Strains, Phase IV (KMG-IV): sequencing the most valuable type-strain genomes for metagenomic binning, comparative biology and taxonomic classification.</title>
        <authorList>
            <person name="Goeker M."/>
        </authorList>
    </citation>
    <scope>NUCLEOTIDE SEQUENCE [LARGE SCALE GENOMIC DNA]</scope>
    <source>
        <strain evidence="4 5">DSM 25082</strain>
    </source>
</reference>
<dbReference type="PROSITE" id="PS51755">
    <property type="entry name" value="OMPR_PHOB"/>
    <property type="match status" value="1"/>
</dbReference>
<dbReference type="Proteomes" id="UP000295357">
    <property type="component" value="Unassembled WGS sequence"/>
</dbReference>
<keyword evidence="1 2" id="KW-0238">DNA-binding</keyword>
<dbReference type="CDD" id="cd00383">
    <property type="entry name" value="trans_reg_C"/>
    <property type="match status" value="1"/>
</dbReference>
<sequence>MIDTDRHELRVCGLTVEVQPLIFDLLCYLARHAGRTVTKDELLSAVWRSSFVTDSVLARAVMKARRAIKDNADSPQFIITVRGHGYRLDAAVETELSPPLAGSRPLQPSQAVGAAQPAARATEPKLDLAVLPFFNETSDPGLSWVELGLPSLVYHQLQMRSELRLVRSEAVDAWTRRSVWSEQDAALACRQLNCRLALVGRVSRRGDGMLSLHFLLGSEAELELSRSFDGLDLLTLAQKLVREVESACGGTPSPQEESFWDEQSARILDLAARGESERALALLESSLPRIRPDLRLRLVQARLLRDLARMQESVEVAQAALAEAGLGGQADLQAELLAELGRSAVISGQMDEAERYNDQALELVLQGKASITTLPNVLVGRGEQFRFKGQGEEAAKAAERAISAAQATGDVYWELIARCLQAHALMATQQLARAREQLRGVAREARSRDLLRVELQAYVSLGAIETGSRHYGAALESLSRAATLARTLGSRVRYITSQLQSMFALIESGRLSEAAQLVARFADEVGEEMPQNSRESLERAKAHLLWRTGEQLAAITQLEAMLHIARCSRWFSRWNSASLLCNWYLVRGEVAKAASVLDVLDDDSNPARRARCQAAVMLKQGLRTQALATLRTVWLTESSEGAPGQDLAVDLGWLLMEEGLDTELDVLMSRVSAMSAEHGPTALLQLVFAARKQGQPPDPSWRKSLDELVARLPALQRHTPDLLAYLRSAELFSRAPPRMALLLNAACD</sequence>
<evidence type="ECO:0000256" key="2">
    <source>
        <dbReference type="PROSITE-ProRule" id="PRU01091"/>
    </source>
</evidence>
<evidence type="ECO:0000313" key="4">
    <source>
        <dbReference type="EMBL" id="TDP06608.1"/>
    </source>
</evidence>
<evidence type="ECO:0000256" key="1">
    <source>
        <dbReference type="ARBA" id="ARBA00023125"/>
    </source>
</evidence>
<feature type="domain" description="OmpR/PhoB-type" evidence="3">
    <location>
        <begin position="1"/>
        <end position="90"/>
    </location>
</feature>
<organism evidence="4 5">
    <name type="scientific">Roseateles asaccharophilus</name>
    <dbReference type="NCBI Taxonomy" id="582607"/>
    <lineage>
        <taxon>Bacteria</taxon>
        <taxon>Pseudomonadati</taxon>
        <taxon>Pseudomonadota</taxon>
        <taxon>Betaproteobacteria</taxon>
        <taxon>Burkholderiales</taxon>
        <taxon>Sphaerotilaceae</taxon>
        <taxon>Roseateles</taxon>
    </lineage>
</organism>